<sequence length="307" mass="34180">MTLLREALGAGDWRGDEVVGNDDWRIKLGAVHRAELRAAVGAVEARGLELADVSREDFPLPTLGPILRDLACELMEGRGFALLQGVPVARLSERQCEILALGLGRHVGRTVPQMESNHVQHVRDVGVDPAGSTSRSYQHSGQLGYHADPNDVVALLCIRPAQSGGLSCIVSSVAIHNEIVRTRPDLATVLYEPWWRDRRCGDGPDSFYQSPVYTVDTAGRLTTSYGPDYMRSALRGAHVPPFSPRQLEAMELLDHLNNDSRFMLAMDLRAGDIQFLNNHVVLHSRTQYVDHPEPDRRRDLIRLWLNT</sequence>
<comment type="cofactor">
    <cofactor evidence="1">
        <name>Fe(2+)</name>
        <dbReference type="ChEBI" id="CHEBI:29033"/>
    </cofactor>
</comment>
<dbReference type="EMBL" id="CP109546">
    <property type="protein sequence ID" value="WTZ06738.1"/>
    <property type="molecule type" value="Genomic_DNA"/>
</dbReference>
<dbReference type="PANTHER" id="PTHR10696:SF56">
    <property type="entry name" value="TAUD_TFDA-LIKE DOMAIN-CONTAINING PROTEIN"/>
    <property type="match status" value="1"/>
</dbReference>
<dbReference type="Pfam" id="PF02668">
    <property type="entry name" value="TauD"/>
    <property type="match status" value="1"/>
</dbReference>
<keyword evidence="3" id="KW-0408">Iron</keyword>
<dbReference type="PANTHER" id="PTHR10696">
    <property type="entry name" value="GAMMA-BUTYROBETAINE HYDROXYLASE-RELATED"/>
    <property type="match status" value="1"/>
</dbReference>
<keyword evidence="2" id="KW-0560">Oxidoreductase</keyword>
<evidence type="ECO:0000256" key="1">
    <source>
        <dbReference type="ARBA" id="ARBA00001954"/>
    </source>
</evidence>
<organism evidence="6">
    <name type="scientific">Streptomyces sp. NBC_01393</name>
    <dbReference type="NCBI Taxonomy" id="2903851"/>
    <lineage>
        <taxon>Bacteria</taxon>
        <taxon>Bacillati</taxon>
        <taxon>Actinomycetota</taxon>
        <taxon>Actinomycetes</taxon>
        <taxon>Kitasatosporales</taxon>
        <taxon>Streptomycetaceae</taxon>
        <taxon>Streptomyces</taxon>
    </lineage>
</organism>
<dbReference type="GO" id="GO:0051213">
    <property type="term" value="F:dioxygenase activity"/>
    <property type="evidence" value="ECO:0007669"/>
    <property type="project" value="UniProtKB-KW"/>
</dbReference>
<evidence type="ECO:0000259" key="5">
    <source>
        <dbReference type="Pfam" id="PF02668"/>
    </source>
</evidence>
<dbReference type="InterPro" id="IPR003819">
    <property type="entry name" value="TauD/TfdA-like"/>
</dbReference>
<dbReference type="InterPro" id="IPR042098">
    <property type="entry name" value="TauD-like_sf"/>
</dbReference>
<dbReference type="AlphaFoldDB" id="A0AAU3HQQ0"/>
<feature type="domain" description="TauD/TfdA-like" evidence="5">
    <location>
        <begin position="53"/>
        <end position="304"/>
    </location>
</feature>
<evidence type="ECO:0000313" key="6">
    <source>
        <dbReference type="EMBL" id="WTZ06738.1"/>
    </source>
</evidence>
<dbReference type="InterPro" id="IPR050411">
    <property type="entry name" value="AlphaKG_dependent_hydroxylases"/>
</dbReference>
<protein>
    <submittedName>
        <fullName evidence="6">TauD/TfdA family dioxygenase</fullName>
    </submittedName>
</protein>
<keyword evidence="6" id="KW-0223">Dioxygenase</keyword>
<name>A0AAU3HQQ0_9ACTN</name>
<keyword evidence="4" id="KW-0045">Antibiotic biosynthesis</keyword>
<accession>A0AAU3HQQ0</accession>
<dbReference type="Gene3D" id="3.60.130.10">
    <property type="entry name" value="Clavaminate synthase-like"/>
    <property type="match status" value="1"/>
</dbReference>
<evidence type="ECO:0000256" key="2">
    <source>
        <dbReference type="ARBA" id="ARBA00023002"/>
    </source>
</evidence>
<proteinExistence type="predicted"/>
<reference evidence="6" key="1">
    <citation type="submission" date="2022-10" db="EMBL/GenBank/DDBJ databases">
        <title>The complete genomes of actinobacterial strains from the NBC collection.</title>
        <authorList>
            <person name="Joergensen T.S."/>
            <person name="Alvarez Arevalo M."/>
            <person name="Sterndorff E.B."/>
            <person name="Faurdal D."/>
            <person name="Vuksanovic O."/>
            <person name="Mourched A.-S."/>
            <person name="Charusanti P."/>
            <person name="Shaw S."/>
            <person name="Blin K."/>
            <person name="Weber T."/>
        </authorList>
    </citation>
    <scope>NUCLEOTIDE SEQUENCE</scope>
    <source>
        <strain evidence="6">NBC_01393</strain>
    </source>
</reference>
<evidence type="ECO:0000256" key="4">
    <source>
        <dbReference type="ARBA" id="ARBA00023194"/>
    </source>
</evidence>
<dbReference type="GO" id="GO:0017000">
    <property type="term" value="P:antibiotic biosynthetic process"/>
    <property type="evidence" value="ECO:0007669"/>
    <property type="project" value="UniProtKB-KW"/>
</dbReference>
<evidence type="ECO:0000256" key="3">
    <source>
        <dbReference type="ARBA" id="ARBA00023004"/>
    </source>
</evidence>
<dbReference type="SUPFAM" id="SSF51197">
    <property type="entry name" value="Clavaminate synthase-like"/>
    <property type="match status" value="1"/>
</dbReference>
<gene>
    <name evidence="6" type="ORF">OG699_01020</name>
</gene>